<organism evidence="3 4">
    <name type="scientific">Urochloa decumbens</name>
    <dbReference type="NCBI Taxonomy" id="240449"/>
    <lineage>
        <taxon>Eukaryota</taxon>
        <taxon>Viridiplantae</taxon>
        <taxon>Streptophyta</taxon>
        <taxon>Embryophyta</taxon>
        <taxon>Tracheophyta</taxon>
        <taxon>Spermatophyta</taxon>
        <taxon>Magnoliopsida</taxon>
        <taxon>Liliopsida</taxon>
        <taxon>Poales</taxon>
        <taxon>Poaceae</taxon>
        <taxon>PACMAD clade</taxon>
        <taxon>Panicoideae</taxon>
        <taxon>Panicodae</taxon>
        <taxon>Paniceae</taxon>
        <taxon>Melinidinae</taxon>
        <taxon>Urochloa</taxon>
    </lineage>
</organism>
<dbReference type="InterPro" id="IPR036047">
    <property type="entry name" value="F-box-like_dom_sf"/>
</dbReference>
<feature type="domain" description="F-box" evidence="2">
    <location>
        <begin position="16"/>
        <end position="57"/>
    </location>
</feature>
<feature type="region of interest" description="Disordered" evidence="1">
    <location>
        <begin position="267"/>
        <end position="322"/>
    </location>
</feature>
<evidence type="ECO:0000313" key="3">
    <source>
        <dbReference type="EMBL" id="CAL5010509.1"/>
    </source>
</evidence>
<dbReference type="InterPro" id="IPR001810">
    <property type="entry name" value="F-box_dom"/>
</dbReference>
<gene>
    <name evidence="3" type="ORF">URODEC1_LOCUS70035</name>
</gene>
<dbReference type="CDD" id="cd09917">
    <property type="entry name" value="F-box_SF"/>
    <property type="match status" value="1"/>
</dbReference>
<dbReference type="AlphaFoldDB" id="A0ABC9BXF8"/>
<dbReference type="Pfam" id="PF00646">
    <property type="entry name" value="F-box"/>
    <property type="match status" value="1"/>
</dbReference>
<reference evidence="3 4" key="2">
    <citation type="submission" date="2024-10" db="EMBL/GenBank/DDBJ databases">
        <authorList>
            <person name="Ryan C."/>
        </authorList>
    </citation>
    <scope>NUCLEOTIDE SEQUENCE [LARGE SCALE GENOMIC DNA]</scope>
</reference>
<dbReference type="Gene3D" id="1.20.1280.50">
    <property type="match status" value="1"/>
</dbReference>
<proteinExistence type="predicted"/>
<protein>
    <recommendedName>
        <fullName evidence="2">F-box domain-containing protein</fullName>
    </recommendedName>
</protein>
<dbReference type="PANTHER" id="PTHR33110">
    <property type="entry name" value="F-BOX/KELCH-REPEAT PROTEIN-RELATED"/>
    <property type="match status" value="1"/>
</dbReference>
<dbReference type="SMART" id="SM00256">
    <property type="entry name" value="FBOX"/>
    <property type="match status" value="1"/>
</dbReference>
<evidence type="ECO:0000313" key="4">
    <source>
        <dbReference type="Proteomes" id="UP001497457"/>
    </source>
</evidence>
<dbReference type="PANTHER" id="PTHR33110:SF82">
    <property type="entry name" value="OS07G0500250 PROTEIN"/>
    <property type="match status" value="1"/>
</dbReference>
<dbReference type="SUPFAM" id="SSF81383">
    <property type="entry name" value="F-box domain"/>
    <property type="match status" value="1"/>
</dbReference>
<reference evidence="4" key="1">
    <citation type="submission" date="2024-06" db="EMBL/GenBank/DDBJ databases">
        <authorList>
            <person name="Ryan C."/>
        </authorList>
    </citation>
    <scope>NUCLEOTIDE SEQUENCE [LARGE SCALE GENOMIC DNA]</scope>
</reference>
<feature type="compositionally biased region" description="Acidic residues" evidence="1">
    <location>
        <begin position="267"/>
        <end position="303"/>
    </location>
</feature>
<evidence type="ECO:0000259" key="2">
    <source>
        <dbReference type="SMART" id="SM00256"/>
    </source>
</evidence>
<dbReference type="InterPro" id="IPR005174">
    <property type="entry name" value="KIB1-4_b-propeller"/>
</dbReference>
<sequence>MAISPTTTSLRPWSDLPPELLGHAIAHLPFPADRARFRAVCRRWRSAARSHIRQFPWLVLPDGSFCTVGDRGEAYYFCRQTVPSVPEDATCVGSTGRWLALDRTDYAYPRSKLSVKLVGMASSSRRDDTKHAHNYLLHDPFSGATVPLPEVDAVAGNVSEWFEIRKVLMMTRSSVPDEDIIAVVTNSIKCNIILCRPGKGACVLEHFRVFDVAFLGDCLYGITPDEDLFAFHLAEDGDGKPIVTKIKRVIKHHPLVDEEDFWSWVDEEDDDMGNDDNDGNGDDDQDVLSIDDDEEEELDDGDSDSFNGDGMISDGEEMARDEEVLGEARDYITTTRRLVKSQSGELLMVRRCVQEPPSSPSYTRKVEVFKADVTAGKWVLAADGGLAEDEAIFLSRFFSKSTPAYGDIKAGFIYSDDSNDVVNTRSWTSRPFRFPQVINMFTRERRTWIFPPELVV</sequence>
<dbReference type="EMBL" id="OZ075138">
    <property type="protein sequence ID" value="CAL5010509.1"/>
    <property type="molecule type" value="Genomic_DNA"/>
</dbReference>
<keyword evidence="4" id="KW-1185">Reference proteome</keyword>
<name>A0ABC9BXF8_9POAL</name>
<dbReference type="Proteomes" id="UP001497457">
    <property type="component" value="Chromosome 28b"/>
</dbReference>
<dbReference type="Pfam" id="PF03478">
    <property type="entry name" value="Beta-prop_KIB1-4"/>
    <property type="match status" value="1"/>
</dbReference>
<accession>A0ABC9BXF8</accession>
<evidence type="ECO:0000256" key="1">
    <source>
        <dbReference type="SAM" id="MobiDB-lite"/>
    </source>
</evidence>